<name>A0ABN7TSU1_9BACL</name>
<feature type="transmembrane region" description="Helical" evidence="1">
    <location>
        <begin position="300"/>
        <end position="318"/>
    </location>
</feature>
<accession>A0ABN7TSU1</accession>
<feature type="transmembrane region" description="Helical" evidence="1">
    <location>
        <begin position="216"/>
        <end position="233"/>
    </location>
</feature>
<reference evidence="3 4" key="1">
    <citation type="submission" date="2021-06" db="EMBL/GenBank/DDBJ databases">
        <authorList>
            <person name="Criscuolo A."/>
        </authorList>
    </citation>
    <scope>NUCLEOTIDE SEQUENCE [LARGE SCALE GENOMIC DNA]</scope>
    <source>
        <strain evidence="4">CIP 111802</strain>
    </source>
</reference>
<protein>
    <recommendedName>
        <fullName evidence="2">DUF2157 domain-containing protein</fullName>
    </recommendedName>
</protein>
<sequence>MSRKWVEKEGPLWVERGIVSREQVNQIVNLYEDKKHAVGLLPILGSILVGLGILSFIAANWQDIPEFARLTMIIVFMAGFYAAGERLVRRGHDKLGMAIVSLGVVSFGAGIILIGQMFHLVAYNAFSFILWASAGALTAYLYRSRYLYLISLLLFNVAQIYSVSEFGTFSYTAFVLMTVGLGWYAWHRRNPLLIGCLAFSMTLHSMLWTTSGDMKFIWMFIPAMALYALGDWVKERTERFALQFAPLAAAFVFGIFMVLFSFDWSGTYLHEHLLAQPAAYLSLLAVLFVLSVVGKLRRGAGSVSSAFEWILLAPYLYLPNGIELMYLLAMFFFSLYVLWRGYAEEWRFKINVGTVLFIVATLIAYGKLTWDFMDKSLFFIIGGVLLLLLSWFLNRRKKQFFHDGREGGERS</sequence>
<dbReference type="RefSeq" id="WP_218101988.1">
    <property type="nucleotide sequence ID" value="NZ_CAJVCE010000022.1"/>
</dbReference>
<feature type="transmembrane region" description="Helical" evidence="1">
    <location>
        <begin position="40"/>
        <end position="61"/>
    </location>
</feature>
<keyword evidence="4" id="KW-1185">Reference proteome</keyword>
<feature type="transmembrane region" description="Helical" evidence="1">
    <location>
        <begin position="240"/>
        <end position="262"/>
    </location>
</feature>
<evidence type="ECO:0000259" key="2">
    <source>
        <dbReference type="Pfam" id="PF09925"/>
    </source>
</evidence>
<feature type="domain" description="DUF2157" evidence="2">
    <location>
        <begin position="12"/>
        <end position="147"/>
    </location>
</feature>
<organism evidence="3 4">
    <name type="scientific">Paenibacillus allorhizosphaerae</name>
    <dbReference type="NCBI Taxonomy" id="2849866"/>
    <lineage>
        <taxon>Bacteria</taxon>
        <taxon>Bacillati</taxon>
        <taxon>Bacillota</taxon>
        <taxon>Bacilli</taxon>
        <taxon>Bacillales</taxon>
        <taxon>Paenibacillaceae</taxon>
        <taxon>Paenibacillus</taxon>
    </lineage>
</organism>
<dbReference type="EMBL" id="CAJVCE010000022">
    <property type="protein sequence ID" value="CAG7654468.1"/>
    <property type="molecule type" value="Genomic_DNA"/>
</dbReference>
<feature type="transmembrane region" description="Helical" evidence="1">
    <location>
        <begin position="67"/>
        <end position="83"/>
    </location>
</feature>
<dbReference type="Proteomes" id="UP000730618">
    <property type="component" value="Unassembled WGS sequence"/>
</dbReference>
<feature type="transmembrane region" description="Helical" evidence="1">
    <location>
        <begin position="121"/>
        <end position="141"/>
    </location>
</feature>
<evidence type="ECO:0000313" key="3">
    <source>
        <dbReference type="EMBL" id="CAG7654468.1"/>
    </source>
</evidence>
<proteinExistence type="predicted"/>
<feature type="transmembrane region" description="Helical" evidence="1">
    <location>
        <begin position="324"/>
        <end position="343"/>
    </location>
</feature>
<feature type="transmembrane region" description="Helical" evidence="1">
    <location>
        <begin position="350"/>
        <end position="370"/>
    </location>
</feature>
<dbReference type="InterPro" id="IPR018677">
    <property type="entry name" value="DUF2157"/>
</dbReference>
<feature type="transmembrane region" description="Helical" evidence="1">
    <location>
        <begin position="274"/>
        <end position="293"/>
    </location>
</feature>
<feature type="transmembrane region" description="Helical" evidence="1">
    <location>
        <begin position="376"/>
        <end position="393"/>
    </location>
</feature>
<feature type="transmembrane region" description="Helical" evidence="1">
    <location>
        <begin position="169"/>
        <end position="185"/>
    </location>
</feature>
<keyword evidence="1" id="KW-0472">Membrane</keyword>
<feature type="transmembrane region" description="Helical" evidence="1">
    <location>
        <begin position="192"/>
        <end position="210"/>
    </location>
</feature>
<gene>
    <name evidence="3" type="ORF">PAECIP111802_05785</name>
</gene>
<feature type="transmembrane region" description="Helical" evidence="1">
    <location>
        <begin position="95"/>
        <end position="115"/>
    </location>
</feature>
<dbReference type="Pfam" id="PF09925">
    <property type="entry name" value="DUF2157"/>
    <property type="match status" value="1"/>
</dbReference>
<comment type="caution">
    <text evidence="3">The sequence shown here is derived from an EMBL/GenBank/DDBJ whole genome shotgun (WGS) entry which is preliminary data.</text>
</comment>
<keyword evidence="1" id="KW-1133">Transmembrane helix</keyword>
<keyword evidence="1" id="KW-0812">Transmembrane</keyword>
<evidence type="ECO:0000256" key="1">
    <source>
        <dbReference type="SAM" id="Phobius"/>
    </source>
</evidence>
<evidence type="ECO:0000313" key="4">
    <source>
        <dbReference type="Proteomes" id="UP000730618"/>
    </source>
</evidence>
<feature type="transmembrane region" description="Helical" evidence="1">
    <location>
        <begin position="146"/>
        <end position="163"/>
    </location>
</feature>